<comment type="caution">
    <text evidence="2">The sequence shown here is derived from an EMBL/GenBank/DDBJ whole genome shotgun (WGS) entry which is preliminary data.</text>
</comment>
<evidence type="ECO:0000313" key="2">
    <source>
        <dbReference type="EMBL" id="KAJ4982458.1"/>
    </source>
</evidence>
<organism evidence="2 3">
    <name type="scientific">Protea cynaroides</name>
    <dbReference type="NCBI Taxonomy" id="273540"/>
    <lineage>
        <taxon>Eukaryota</taxon>
        <taxon>Viridiplantae</taxon>
        <taxon>Streptophyta</taxon>
        <taxon>Embryophyta</taxon>
        <taxon>Tracheophyta</taxon>
        <taxon>Spermatophyta</taxon>
        <taxon>Magnoliopsida</taxon>
        <taxon>Proteales</taxon>
        <taxon>Proteaceae</taxon>
        <taxon>Protea</taxon>
    </lineage>
</organism>
<feature type="region of interest" description="Disordered" evidence="1">
    <location>
        <begin position="79"/>
        <end position="109"/>
    </location>
</feature>
<name>A0A9Q0L4L6_9MAGN</name>
<reference evidence="2" key="1">
    <citation type="journal article" date="2023" name="Plant J.">
        <title>The genome of the king protea, Protea cynaroides.</title>
        <authorList>
            <person name="Chang J."/>
            <person name="Duong T.A."/>
            <person name="Schoeman C."/>
            <person name="Ma X."/>
            <person name="Roodt D."/>
            <person name="Barker N."/>
            <person name="Li Z."/>
            <person name="Van de Peer Y."/>
            <person name="Mizrachi E."/>
        </authorList>
    </citation>
    <scope>NUCLEOTIDE SEQUENCE</scope>
    <source>
        <tissue evidence="2">Young leaves</tissue>
    </source>
</reference>
<accession>A0A9Q0L4L6</accession>
<evidence type="ECO:0000256" key="1">
    <source>
        <dbReference type="SAM" id="MobiDB-lite"/>
    </source>
</evidence>
<evidence type="ECO:0000313" key="3">
    <source>
        <dbReference type="Proteomes" id="UP001141806"/>
    </source>
</evidence>
<dbReference type="AlphaFoldDB" id="A0A9Q0L4L6"/>
<protein>
    <submittedName>
        <fullName evidence="2">Uncharacterized protein</fullName>
    </submittedName>
</protein>
<dbReference type="EMBL" id="JAMYWD010000001">
    <property type="protein sequence ID" value="KAJ4982458.1"/>
    <property type="molecule type" value="Genomic_DNA"/>
</dbReference>
<proteinExistence type="predicted"/>
<sequence>MTIQGCGKDYVQRKRELTPGASFNMANTHSINLSSNEDCVKVNLSSDEDCIRDDHSVDEKDWEYKFMGKYVTVRTIKRTIPEPDAPTSDSLEATNRDGAKPTKNGQSEGVLQVSKLRCSLQKRPRLVVMLRESSYQRRPESYCSWWYSIVNLLK</sequence>
<dbReference type="Proteomes" id="UP001141806">
    <property type="component" value="Unassembled WGS sequence"/>
</dbReference>
<dbReference type="OrthoDB" id="547796at2759"/>
<gene>
    <name evidence="2" type="ORF">NE237_033295</name>
</gene>
<keyword evidence="3" id="KW-1185">Reference proteome</keyword>